<dbReference type="RefSeq" id="WP_176799543.1">
    <property type="nucleotide sequence ID" value="NZ_CP040798.1"/>
</dbReference>
<feature type="domain" description="LXG" evidence="2">
    <location>
        <begin position="1"/>
        <end position="234"/>
    </location>
</feature>
<name>A0A7H8V3F5_STRSA</name>
<evidence type="ECO:0000259" key="2">
    <source>
        <dbReference type="PROSITE" id="PS51756"/>
    </source>
</evidence>
<dbReference type="InterPro" id="IPR006829">
    <property type="entry name" value="LXG_dom"/>
</dbReference>
<reference evidence="3 4" key="1">
    <citation type="submission" date="2019-06" db="EMBL/GenBank/DDBJ databases">
        <title>The organization of the Streptococcus sanguinis genomes.</title>
        <authorList>
            <person name="Wang H.Y."/>
            <person name="Chen Y.Y.M."/>
            <person name="Wu C.H."/>
        </authorList>
    </citation>
    <scope>NUCLEOTIDE SEQUENCE [LARGE SCALE GENOMIC DNA]</scope>
    <source>
        <strain evidence="3 4">CGMH058</strain>
    </source>
</reference>
<evidence type="ECO:0000313" key="3">
    <source>
        <dbReference type="EMBL" id="QLB50859.1"/>
    </source>
</evidence>
<dbReference type="EMBL" id="CP040798">
    <property type="protein sequence ID" value="QLB50859.1"/>
    <property type="molecule type" value="Genomic_DNA"/>
</dbReference>
<sequence length="536" mass="55394">MKIDMTEVNNQKSALTNSVTNLNNQIDTSKNSFSSLTASNSLSGDVKSAIDGKINNYQLPLLTNFSNALNILSAQYDKTIEQFQSTVSENASDAIIDTDYLQGLLDGFSDLETNISTVNQQTSTIYSSIADIISLTNPDASLITTPLSEAKTILTETKANMETFDGWTRGTEYADLLLSQTKILESLSNIAGSSFTSAEAKSFYSNSEFLQGVVKIAETVTNSTPLELLKNISETLNSFSKSGLSWWSKFLTDTRGKRAVASGKIWVDDQGQLHADGSAEAAAFLVDLETSGGFEIAGVKFNAEGKAFVGAKAAADMKANLTKDGIDISAHAEAMIGVSASASGGFAVGSGILSAKGEAKVEAMAGAWVNADGSVTFDEKGLMASASASAKAGAEAKGNVDLTFGDTSHGITQINAGASGEAFAGAKADASASFKAHSTGGVEANAQAGAFAGAQAEGEVHAKAAYTTFSIGGSAKAGVGAEASTGFKAGEGHIKLDLDIGAALGVGLGGKVKVDFDYDSAIKDVKDFANWINPFK</sequence>
<proteinExistence type="inferred from homology"/>
<evidence type="ECO:0000256" key="1">
    <source>
        <dbReference type="ARBA" id="ARBA00034117"/>
    </source>
</evidence>
<evidence type="ECO:0000313" key="4">
    <source>
        <dbReference type="Proteomes" id="UP000509535"/>
    </source>
</evidence>
<gene>
    <name evidence="3" type="ORF">FDP16_10485</name>
</gene>
<dbReference type="PROSITE" id="PS51756">
    <property type="entry name" value="LXG"/>
    <property type="match status" value="1"/>
</dbReference>
<dbReference type="AlphaFoldDB" id="A0A7H8V3F5"/>
<protein>
    <recommendedName>
        <fullName evidence="2">LXG domain-containing protein</fullName>
    </recommendedName>
</protein>
<dbReference type="Pfam" id="PF04740">
    <property type="entry name" value="LXG"/>
    <property type="match status" value="1"/>
</dbReference>
<dbReference type="Proteomes" id="UP000509535">
    <property type="component" value="Chromosome"/>
</dbReference>
<comment type="similarity">
    <text evidence="1">In the N-terminal section; belongs to the LXG family.</text>
</comment>
<organism evidence="3 4">
    <name type="scientific">Streptococcus sanguinis</name>
    <dbReference type="NCBI Taxonomy" id="1305"/>
    <lineage>
        <taxon>Bacteria</taxon>
        <taxon>Bacillati</taxon>
        <taxon>Bacillota</taxon>
        <taxon>Bacilli</taxon>
        <taxon>Lactobacillales</taxon>
        <taxon>Streptococcaceae</taxon>
        <taxon>Streptococcus</taxon>
    </lineage>
</organism>
<accession>A0A7H8V3F5</accession>